<proteinExistence type="predicted"/>
<comment type="caution">
    <text evidence="3">The sequence shown here is derived from an EMBL/GenBank/DDBJ whole genome shotgun (WGS) entry which is preliminary data.</text>
</comment>
<dbReference type="AlphaFoldDB" id="A0A7H4MXB2"/>
<evidence type="ECO:0000256" key="1">
    <source>
        <dbReference type="SAM" id="SignalP"/>
    </source>
</evidence>
<dbReference type="Proteomes" id="UP000255050">
    <property type="component" value="Unassembled WGS sequence"/>
</dbReference>
<name>A0A7H4MXB2_9ENTR</name>
<sequence length="97" mass="10704">MTIKNNKLRPARLATLIAIVLSGFSPELYASDSFNTALVELDNPGVGKADLSAFESGSQAPGTYHVDIILDDQLMDTRIFLFRWQRPGAVMRYCSPV</sequence>
<feature type="signal peptide" evidence="1">
    <location>
        <begin position="1"/>
        <end position="30"/>
    </location>
</feature>
<protein>
    <submittedName>
        <fullName evidence="3">Type 1 fimbriae anchoring protein FimD</fullName>
    </submittedName>
</protein>
<dbReference type="Gene3D" id="3.10.20.410">
    <property type="match status" value="1"/>
</dbReference>
<evidence type="ECO:0000313" key="3">
    <source>
        <dbReference type="EMBL" id="STT07725.1"/>
    </source>
</evidence>
<dbReference type="InterPro" id="IPR025885">
    <property type="entry name" value="PapC_N"/>
</dbReference>
<keyword evidence="1" id="KW-0732">Signal</keyword>
<dbReference type="Pfam" id="PF13954">
    <property type="entry name" value="PapC_N"/>
    <property type="match status" value="1"/>
</dbReference>
<reference evidence="3 4" key="1">
    <citation type="submission" date="2018-06" db="EMBL/GenBank/DDBJ databases">
        <authorList>
            <consortium name="Pathogen Informatics"/>
            <person name="Doyle S."/>
        </authorList>
    </citation>
    <scope>NUCLEOTIDE SEQUENCE [LARGE SCALE GENOMIC DNA]</scope>
    <source>
        <strain evidence="3 4">NCTC11694</strain>
    </source>
</reference>
<gene>
    <name evidence="3" type="ORF">NCTC11694_07349</name>
</gene>
<evidence type="ECO:0000259" key="2">
    <source>
        <dbReference type="Pfam" id="PF13954"/>
    </source>
</evidence>
<evidence type="ECO:0000313" key="4">
    <source>
        <dbReference type="Proteomes" id="UP000255050"/>
    </source>
</evidence>
<feature type="chain" id="PRO_5028922528" evidence="1">
    <location>
        <begin position="31"/>
        <end position="97"/>
    </location>
</feature>
<dbReference type="SUPFAM" id="SSF141729">
    <property type="entry name" value="FimD N-terminal domain-like"/>
    <property type="match status" value="1"/>
</dbReference>
<accession>A0A7H4MXB2</accession>
<dbReference type="InterPro" id="IPR037224">
    <property type="entry name" value="PapC_N_sf"/>
</dbReference>
<feature type="domain" description="PapC N-terminal" evidence="2">
    <location>
        <begin position="34"/>
        <end position="83"/>
    </location>
</feature>
<organism evidence="3 4">
    <name type="scientific">Klebsiella michiganensis</name>
    <dbReference type="NCBI Taxonomy" id="1134687"/>
    <lineage>
        <taxon>Bacteria</taxon>
        <taxon>Pseudomonadati</taxon>
        <taxon>Pseudomonadota</taxon>
        <taxon>Gammaproteobacteria</taxon>
        <taxon>Enterobacterales</taxon>
        <taxon>Enterobacteriaceae</taxon>
        <taxon>Klebsiella/Raoultella group</taxon>
        <taxon>Klebsiella</taxon>
    </lineage>
</organism>
<dbReference type="EMBL" id="UGJR01000006">
    <property type="protein sequence ID" value="STT07725.1"/>
    <property type="molecule type" value="Genomic_DNA"/>
</dbReference>